<dbReference type="InterPro" id="IPR029044">
    <property type="entry name" value="Nucleotide-diphossugar_trans"/>
</dbReference>
<name>A0ABR5PKL1_9LACO</name>
<protein>
    <recommendedName>
        <fullName evidence="3">Glycosyltransferase 2-like domain-containing protein</fullName>
    </recommendedName>
</protein>
<evidence type="ECO:0000256" key="1">
    <source>
        <dbReference type="ARBA" id="ARBA00022676"/>
    </source>
</evidence>
<dbReference type="RefSeq" id="WP_056971963.1">
    <property type="nucleotide sequence ID" value="NZ_AZFI01000073.1"/>
</dbReference>
<keyword evidence="2" id="KW-0808">Transferase</keyword>
<dbReference type="EMBL" id="AZFI01000073">
    <property type="protein sequence ID" value="KRM27201.1"/>
    <property type="molecule type" value="Genomic_DNA"/>
</dbReference>
<dbReference type="InterPro" id="IPR001173">
    <property type="entry name" value="Glyco_trans_2-like"/>
</dbReference>
<sequence length="334" mass="38449">MSKHPLISVIVPVYNVEKYIRKCLRSIMVQTYENLEIILIDDGSSDRSGKIIDDYATKDSRIKICHQDNAGLSAARNKGIELSAGSYITFIDSDDYIASDYVEYLYGLLEQDDFNSPLAICSLMNVYSSTGKQVDCGDSSEQILSGEKCIEMMCYHDLVDTCAYAKLGKRELYDNVKFPVGQLFEDIATTYLLFAQCETVACGFKPKYFYVIRQNSIVTSNFSNSKLDLLKMTDQMADYVNQKYPELKKATLRRQAYARFSTLNQMLNTTEAHQEKKEIVEFLKKNEKKVLADPKTPRRDRIAYRLLDSGKLVYKSFWKLYDFSKKSKLFHIHK</sequence>
<dbReference type="Pfam" id="PF00535">
    <property type="entry name" value="Glycos_transf_2"/>
    <property type="match status" value="1"/>
</dbReference>
<reference evidence="4 5" key="1">
    <citation type="journal article" date="2015" name="Genome Announc.">
        <title>Expanding the biotechnology potential of lactobacilli through comparative genomics of 213 strains and associated genera.</title>
        <authorList>
            <person name="Sun Z."/>
            <person name="Harris H.M."/>
            <person name="McCann A."/>
            <person name="Guo C."/>
            <person name="Argimon S."/>
            <person name="Zhang W."/>
            <person name="Yang X."/>
            <person name="Jeffery I.B."/>
            <person name="Cooney J.C."/>
            <person name="Kagawa T.F."/>
            <person name="Liu W."/>
            <person name="Song Y."/>
            <person name="Salvetti E."/>
            <person name="Wrobel A."/>
            <person name="Rasinkangas P."/>
            <person name="Parkhill J."/>
            <person name="Rea M.C."/>
            <person name="O'Sullivan O."/>
            <person name="Ritari J."/>
            <person name="Douillard F.P."/>
            <person name="Paul Ross R."/>
            <person name="Yang R."/>
            <person name="Briner A.E."/>
            <person name="Felis G.E."/>
            <person name="de Vos W.M."/>
            <person name="Barrangou R."/>
            <person name="Klaenhammer T.R."/>
            <person name="Caufield P.W."/>
            <person name="Cui Y."/>
            <person name="Zhang H."/>
            <person name="O'Toole P.W."/>
        </authorList>
    </citation>
    <scope>NUCLEOTIDE SEQUENCE [LARGE SCALE GENOMIC DNA]</scope>
    <source>
        <strain evidence="4 5">DSM 15836</strain>
    </source>
</reference>
<dbReference type="SUPFAM" id="SSF53448">
    <property type="entry name" value="Nucleotide-diphospho-sugar transferases"/>
    <property type="match status" value="1"/>
</dbReference>
<dbReference type="PANTHER" id="PTHR22916">
    <property type="entry name" value="GLYCOSYLTRANSFERASE"/>
    <property type="match status" value="1"/>
</dbReference>
<proteinExistence type="predicted"/>
<comment type="caution">
    <text evidence="4">The sequence shown here is derived from an EMBL/GenBank/DDBJ whole genome shotgun (WGS) entry which is preliminary data.</text>
</comment>
<dbReference type="Proteomes" id="UP000051217">
    <property type="component" value="Unassembled WGS sequence"/>
</dbReference>
<organism evidence="4 5">
    <name type="scientific">Ligilactobacillus acidipiscis DSM 15836</name>
    <dbReference type="NCBI Taxonomy" id="1423716"/>
    <lineage>
        <taxon>Bacteria</taxon>
        <taxon>Bacillati</taxon>
        <taxon>Bacillota</taxon>
        <taxon>Bacilli</taxon>
        <taxon>Lactobacillales</taxon>
        <taxon>Lactobacillaceae</taxon>
        <taxon>Ligilactobacillus</taxon>
    </lineage>
</organism>
<gene>
    <name evidence="4" type="ORF">FC65_GL002014</name>
</gene>
<evidence type="ECO:0000259" key="3">
    <source>
        <dbReference type="Pfam" id="PF00535"/>
    </source>
</evidence>
<accession>A0ABR5PKL1</accession>
<evidence type="ECO:0000256" key="2">
    <source>
        <dbReference type="ARBA" id="ARBA00022679"/>
    </source>
</evidence>
<dbReference type="PANTHER" id="PTHR22916:SF51">
    <property type="entry name" value="GLYCOSYLTRANSFERASE EPSH-RELATED"/>
    <property type="match status" value="1"/>
</dbReference>
<dbReference type="Gene3D" id="3.90.550.10">
    <property type="entry name" value="Spore Coat Polysaccharide Biosynthesis Protein SpsA, Chain A"/>
    <property type="match status" value="1"/>
</dbReference>
<evidence type="ECO:0000313" key="5">
    <source>
        <dbReference type="Proteomes" id="UP000051217"/>
    </source>
</evidence>
<keyword evidence="5" id="KW-1185">Reference proteome</keyword>
<dbReference type="CDD" id="cd00761">
    <property type="entry name" value="Glyco_tranf_GTA_type"/>
    <property type="match status" value="1"/>
</dbReference>
<evidence type="ECO:0000313" key="4">
    <source>
        <dbReference type="EMBL" id="KRM27201.1"/>
    </source>
</evidence>
<keyword evidence="1" id="KW-0328">Glycosyltransferase</keyword>
<feature type="domain" description="Glycosyltransferase 2-like" evidence="3">
    <location>
        <begin position="8"/>
        <end position="116"/>
    </location>
</feature>